<evidence type="ECO:0000313" key="3">
    <source>
        <dbReference type="EMBL" id="RXJ73193.1"/>
    </source>
</evidence>
<reference evidence="3 4" key="1">
    <citation type="submission" date="2017-10" db="EMBL/GenBank/DDBJ databases">
        <title>Nyctiphanis sp. nov., isolated from the stomach of the euphausiid Nyctiphanes simplex (Hansen, 1911) in the Gulf of California.</title>
        <authorList>
            <person name="Gomez-Gil B."/>
            <person name="Aguilar-Mendez M."/>
            <person name="Lopez-Cortes A."/>
            <person name="Gomez-Gutierrez J."/>
            <person name="Roque A."/>
            <person name="Lang E."/>
            <person name="Gonzalez-Castillo A."/>
        </authorList>
    </citation>
    <scope>NUCLEOTIDE SEQUENCE [LARGE SCALE GENOMIC DNA]</scope>
    <source>
        <strain evidence="3 4">CAIM 600</strain>
    </source>
</reference>
<keyword evidence="2" id="KW-1133">Transmembrane helix</keyword>
<feature type="transmembrane region" description="Helical" evidence="2">
    <location>
        <begin position="20"/>
        <end position="44"/>
    </location>
</feature>
<keyword evidence="2" id="KW-0472">Membrane</keyword>
<evidence type="ECO:0008006" key="5">
    <source>
        <dbReference type="Google" id="ProtNLM"/>
    </source>
</evidence>
<dbReference type="EMBL" id="PEIB01000011">
    <property type="protein sequence ID" value="RXJ73193.1"/>
    <property type="molecule type" value="Genomic_DNA"/>
</dbReference>
<evidence type="ECO:0000256" key="1">
    <source>
        <dbReference type="SAM" id="MobiDB-lite"/>
    </source>
</evidence>
<keyword evidence="4" id="KW-1185">Reference proteome</keyword>
<dbReference type="RefSeq" id="WP_129122240.1">
    <property type="nucleotide sequence ID" value="NZ_PEIB01000011.1"/>
</dbReference>
<organism evidence="3 4">
    <name type="scientific">Veronia nyctiphanis</name>
    <dbReference type="NCBI Taxonomy" id="1278244"/>
    <lineage>
        <taxon>Bacteria</taxon>
        <taxon>Pseudomonadati</taxon>
        <taxon>Pseudomonadota</taxon>
        <taxon>Gammaproteobacteria</taxon>
        <taxon>Vibrionales</taxon>
        <taxon>Vibrionaceae</taxon>
        <taxon>Veronia</taxon>
    </lineage>
</organism>
<dbReference type="Pfam" id="PF14316">
    <property type="entry name" value="DUF4381"/>
    <property type="match status" value="1"/>
</dbReference>
<protein>
    <recommendedName>
        <fullName evidence="5">DUF4381 domain-containing protein</fullName>
    </recommendedName>
</protein>
<evidence type="ECO:0000313" key="4">
    <source>
        <dbReference type="Proteomes" id="UP000290287"/>
    </source>
</evidence>
<gene>
    <name evidence="3" type="ORF">CS022_10590</name>
</gene>
<feature type="region of interest" description="Disordered" evidence="1">
    <location>
        <begin position="167"/>
        <end position="186"/>
    </location>
</feature>
<dbReference type="AlphaFoldDB" id="A0A4Q0YRG3"/>
<accession>A0A4Q0YRG3</accession>
<keyword evidence="2" id="KW-0812">Transmembrane</keyword>
<evidence type="ECO:0000256" key="2">
    <source>
        <dbReference type="SAM" id="Phobius"/>
    </source>
</evidence>
<dbReference type="Proteomes" id="UP000290287">
    <property type="component" value="Unassembled WGS sequence"/>
</dbReference>
<sequence length="186" mass="20987">MDKITQLPLAGIQLQDPPGFWPLAMGWWLIIFSVIALLVLWLVFVRKVSFKLSLAPARKSPSARKEAIKKLKRMTAKDGVGEITELLRQAAMTYYPREKVAGLVEEQWLRFLDLGLPTEHRNFINLADYWMTANYSGTGVDEKVFTVCQSQALLWLEHALPPSKHSVNALIKGDKPTQNKPETGNA</sequence>
<name>A0A4Q0YRG3_9GAMM</name>
<dbReference type="OrthoDB" id="283083at2"/>
<dbReference type="InterPro" id="IPR025489">
    <property type="entry name" value="DUF4381"/>
</dbReference>
<proteinExistence type="predicted"/>
<comment type="caution">
    <text evidence="3">The sequence shown here is derived from an EMBL/GenBank/DDBJ whole genome shotgun (WGS) entry which is preliminary data.</text>
</comment>